<feature type="domain" description="Nephrocystin 3-like N-terminal" evidence="2">
    <location>
        <begin position="7"/>
        <end position="92"/>
    </location>
</feature>
<sequence>MTRIPGMKPGIREAVELEPAIAEKALKDQFDKLGFLPLSKIQRMSLQDKELVIIVDILDEYDREEDIGAILRLLAQAKEMRPISLRILVTSRPEFPIRLGFKQMPDRTYQDLILHEVAMEMIIRHITLFFENELADIREQRFLDQSWPGEWDIQTLVRMAVPLFVFAATVCRFLGEVNGNPRRRLKDILSYDTEDIPKQDVIYLPILNHLFAGQTEREKEKLSQEFREVVESIVILENPLSVSSITNLLDIPKEDVRCRLDSLYSVLSIPSDESGLIRLLHLSFRDFLVDPGKRGKNPFWVDEQEAHERITKNCLLLMSSQKGLKQNICNLPSPGTSQK</sequence>
<protein>
    <recommendedName>
        <fullName evidence="2">Nephrocystin 3-like N-terminal domain-containing protein</fullName>
    </recommendedName>
</protein>
<dbReference type="PANTHER" id="PTHR10039">
    <property type="entry name" value="AMELOGENIN"/>
    <property type="match status" value="1"/>
</dbReference>
<organism evidence="3 4">
    <name type="scientific">Lepraria finkii</name>
    <dbReference type="NCBI Taxonomy" id="1340010"/>
    <lineage>
        <taxon>Eukaryota</taxon>
        <taxon>Fungi</taxon>
        <taxon>Dikarya</taxon>
        <taxon>Ascomycota</taxon>
        <taxon>Pezizomycotina</taxon>
        <taxon>Lecanoromycetes</taxon>
        <taxon>OSLEUM clade</taxon>
        <taxon>Lecanoromycetidae</taxon>
        <taxon>Lecanorales</taxon>
        <taxon>Lecanorineae</taxon>
        <taxon>Stereocaulaceae</taxon>
        <taxon>Lepraria</taxon>
    </lineage>
</organism>
<dbReference type="PANTHER" id="PTHR10039:SF14">
    <property type="entry name" value="NACHT DOMAIN-CONTAINING PROTEIN"/>
    <property type="match status" value="1"/>
</dbReference>
<dbReference type="Pfam" id="PF24883">
    <property type="entry name" value="NPHP3_N"/>
    <property type="match status" value="1"/>
</dbReference>
<keyword evidence="4" id="KW-1185">Reference proteome</keyword>
<evidence type="ECO:0000313" key="3">
    <source>
        <dbReference type="EMBL" id="KAL2047834.1"/>
    </source>
</evidence>
<reference evidence="3 4" key="1">
    <citation type="submission" date="2024-09" db="EMBL/GenBank/DDBJ databases">
        <title>Rethinking Asexuality: The Enigmatic Case of Functional Sexual Genes in Lepraria (Stereocaulaceae).</title>
        <authorList>
            <person name="Doellman M."/>
            <person name="Sun Y."/>
            <person name="Barcenas-Pena A."/>
            <person name="Lumbsch H.T."/>
            <person name="Grewe F."/>
        </authorList>
    </citation>
    <scope>NUCLEOTIDE SEQUENCE [LARGE SCALE GENOMIC DNA]</scope>
    <source>
        <strain evidence="3 4">Grewe 0041</strain>
    </source>
</reference>
<comment type="caution">
    <text evidence="3">The sequence shown here is derived from an EMBL/GenBank/DDBJ whole genome shotgun (WGS) entry which is preliminary data.</text>
</comment>
<evidence type="ECO:0000256" key="1">
    <source>
        <dbReference type="ARBA" id="ARBA00022737"/>
    </source>
</evidence>
<dbReference type="EMBL" id="JBHFEH010000092">
    <property type="protein sequence ID" value="KAL2047834.1"/>
    <property type="molecule type" value="Genomic_DNA"/>
</dbReference>
<keyword evidence="1" id="KW-0677">Repeat</keyword>
<proteinExistence type="predicted"/>
<name>A0ABR4AQ21_9LECA</name>
<evidence type="ECO:0000313" key="4">
    <source>
        <dbReference type="Proteomes" id="UP001590951"/>
    </source>
</evidence>
<accession>A0ABR4AQ21</accession>
<dbReference type="Proteomes" id="UP001590951">
    <property type="component" value="Unassembled WGS sequence"/>
</dbReference>
<gene>
    <name evidence="3" type="ORF">ABVK25_011289</name>
</gene>
<dbReference type="InterPro" id="IPR056884">
    <property type="entry name" value="NPHP3-like_N"/>
</dbReference>
<evidence type="ECO:0000259" key="2">
    <source>
        <dbReference type="Pfam" id="PF24883"/>
    </source>
</evidence>